<reference evidence="1 2" key="1">
    <citation type="submission" date="2012-07" db="EMBL/GenBank/DDBJ databases">
        <title>Genome sequence of Brachyspira sp. 30446, isolated from a pig with mucohaemorrhagic colitis.</title>
        <authorList>
            <person name="Rubin J.E."/>
            <person name="Fernando C."/>
            <person name="Harding J.C.S."/>
            <person name="Hill J.E."/>
        </authorList>
    </citation>
    <scope>NUCLEOTIDE SEQUENCE [LARGE SCALE GENOMIC DNA]</scope>
    <source>
        <strain evidence="1 2">30446</strain>
    </source>
</reference>
<organism evidence="1 2">
    <name type="scientific">Brachyspira hampsonii 30446</name>
    <dbReference type="NCBI Taxonomy" id="1289135"/>
    <lineage>
        <taxon>Bacteria</taxon>
        <taxon>Pseudomonadati</taxon>
        <taxon>Spirochaetota</taxon>
        <taxon>Spirochaetia</taxon>
        <taxon>Brachyspirales</taxon>
        <taxon>Brachyspiraceae</taxon>
        <taxon>Brachyspira</taxon>
    </lineage>
</organism>
<dbReference type="AlphaFoldDB" id="A0A2U4F214"/>
<comment type="caution">
    <text evidence="1">The sequence shown here is derived from an EMBL/GenBank/DDBJ whole genome shotgun (WGS) entry which is preliminary data.</text>
</comment>
<dbReference type="Proteomes" id="UP000011663">
    <property type="component" value="Unassembled WGS sequence"/>
</dbReference>
<dbReference type="EMBL" id="ALNZ01000005">
    <property type="protein sequence ID" value="EKV58352.1"/>
    <property type="molecule type" value="Genomic_DNA"/>
</dbReference>
<protein>
    <submittedName>
        <fullName evidence="1">Integrase</fullName>
    </submittedName>
</protein>
<sequence>MIKEAMENHHFAKFEYSTKKDFYNSKNDEVLAIKNMFEDLTNKMNDIINNLPRETDIKKA</sequence>
<dbReference type="STRING" id="1289135.A966_00375"/>
<evidence type="ECO:0000313" key="2">
    <source>
        <dbReference type="Proteomes" id="UP000011663"/>
    </source>
</evidence>
<accession>A0A2U4F214</accession>
<gene>
    <name evidence="1" type="ORF">A966_00375</name>
</gene>
<proteinExistence type="predicted"/>
<evidence type="ECO:0000313" key="1">
    <source>
        <dbReference type="EMBL" id="EKV58352.1"/>
    </source>
</evidence>
<name>A0A2U4F214_9SPIR</name>